<dbReference type="InterPro" id="IPR027474">
    <property type="entry name" value="L-asparaginase_N"/>
</dbReference>
<dbReference type="SFLD" id="SFLDS00057">
    <property type="entry name" value="Glutaminase/Asparaginase"/>
    <property type="match status" value="1"/>
</dbReference>
<protein>
    <recommendedName>
        <fullName evidence="1">asparaginase</fullName>
        <ecNumber evidence="1">3.5.1.1</ecNumber>
    </recommendedName>
</protein>
<dbReference type="AlphaFoldDB" id="A0AAW2HHG0"/>
<dbReference type="GO" id="GO:0009066">
    <property type="term" value="P:aspartate family amino acid metabolic process"/>
    <property type="evidence" value="ECO:0007669"/>
    <property type="project" value="UniProtKB-ARBA"/>
</dbReference>
<evidence type="ECO:0000259" key="5">
    <source>
        <dbReference type="Pfam" id="PF17763"/>
    </source>
</evidence>
<keyword evidence="2" id="KW-0378">Hydrolase</keyword>
<dbReference type="CDD" id="cd08963">
    <property type="entry name" value="L-asparaginase_I"/>
    <property type="match status" value="1"/>
</dbReference>
<comment type="caution">
    <text evidence="6">The sequence shown here is derived from an EMBL/GenBank/DDBJ whole genome shotgun (WGS) entry which is preliminary data.</text>
</comment>
<dbReference type="PANTHER" id="PTHR11707">
    <property type="entry name" value="L-ASPARAGINASE"/>
    <property type="match status" value="1"/>
</dbReference>
<dbReference type="InterPro" id="IPR037152">
    <property type="entry name" value="L-asparaginase_N_sf"/>
</dbReference>
<dbReference type="Gene3D" id="3.40.50.40">
    <property type="match status" value="1"/>
</dbReference>
<dbReference type="EC" id="3.5.1.1" evidence="1"/>
<proteinExistence type="predicted"/>
<gene>
    <name evidence="6" type="ORF">PYX00_007078</name>
</gene>
<dbReference type="PANTHER" id="PTHR11707:SF28">
    <property type="entry name" value="60 KDA LYSOPHOSPHOLIPASE"/>
    <property type="match status" value="1"/>
</dbReference>
<dbReference type="EMBL" id="JARGDH010000004">
    <property type="protein sequence ID" value="KAL0269288.1"/>
    <property type="molecule type" value="Genomic_DNA"/>
</dbReference>
<dbReference type="PROSITE" id="PS51732">
    <property type="entry name" value="ASN_GLN_ASE_3"/>
    <property type="match status" value="1"/>
</dbReference>
<dbReference type="GO" id="GO:0004067">
    <property type="term" value="F:asparaginase activity"/>
    <property type="evidence" value="ECO:0007669"/>
    <property type="project" value="UniProtKB-UniRule"/>
</dbReference>
<name>A0AAW2HHG0_9NEOP</name>
<feature type="domain" description="Asparaginase/glutaminase C-terminal" evidence="5">
    <location>
        <begin position="241"/>
        <end position="357"/>
    </location>
</feature>
<dbReference type="InterPro" id="IPR027473">
    <property type="entry name" value="L-asparaginase_C"/>
</dbReference>
<dbReference type="PRINTS" id="PR00139">
    <property type="entry name" value="ASNGLNASE"/>
</dbReference>
<feature type="domain" description="L-asparaginase N-terminal" evidence="4">
    <location>
        <begin position="11"/>
        <end position="220"/>
    </location>
</feature>
<dbReference type="FunFam" id="3.40.50.40:FF:000001">
    <property type="entry name" value="L-asparaginase 1"/>
    <property type="match status" value="1"/>
</dbReference>
<dbReference type="PROSITE" id="PS00917">
    <property type="entry name" value="ASN_GLN_ASE_2"/>
    <property type="match status" value="1"/>
</dbReference>
<organism evidence="6">
    <name type="scientific">Menopon gallinae</name>
    <name type="common">poultry shaft louse</name>
    <dbReference type="NCBI Taxonomy" id="328185"/>
    <lineage>
        <taxon>Eukaryota</taxon>
        <taxon>Metazoa</taxon>
        <taxon>Ecdysozoa</taxon>
        <taxon>Arthropoda</taxon>
        <taxon>Hexapoda</taxon>
        <taxon>Insecta</taxon>
        <taxon>Pterygota</taxon>
        <taxon>Neoptera</taxon>
        <taxon>Paraneoptera</taxon>
        <taxon>Psocodea</taxon>
        <taxon>Troctomorpha</taxon>
        <taxon>Phthiraptera</taxon>
        <taxon>Amblycera</taxon>
        <taxon>Menoponidae</taxon>
        <taxon>Menopon</taxon>
    </lineage>
</organism>
<feature type="active site" evidence="3">
    <location>
        <position position="121"/>
    </location>
</feature>
<evidence type="ECO:0000259" key="4">
    <source>
        <dbReference type="Pfam" id="PF00710"/>
    </source>
</evidence>
<evidence type="ECO:0000256" key="2">
    <source>
        <dbReference type="ARBA" id="ARBA00022801"/>
    </source>
</evidence>
<dbReference type="PIRSF" id="PIRSF500176">
    <property type="entry name" value="L_ASNase"/>
    <property type="match status" value="1"/>
</dbReference>
<dbReference type="PIRSF" id="PIRSF001220">
    <property type="entry name" value="L-ASNase_gatD"/>
    <property type="match status" value="1"/>
</dbReference>
<evidence type="ECO:0000313" key="6">
    <source>
        <dbReference type="EMBL" id="KAL0269288.1"/>
    </source>
</evidence>
<dbReference type="InterPro" id="IPR036152">
    <property type="entry name" value="Asp/glu_Ase-like_sf"/>
</dbReference>
<dbReference type="InterPro" id="IPR040919">
    <property type="entry name" value="Asparaginase_C"/>
</dbReference>
<evidence type="ECO:0000256" key="3">
    <source>
        <dbReference type="PROSITE-ProRule" id="PRU10100"/>
    </source>
</evidence>
<dbReference type="InterPro" id="IPR006034">
    <property type="entry name" value="Asparaginase/glutaminase-like"/>
</dbReference>
<dbReference type="SMART" id="SM00870">
    <property type="entry name" value="Asparaginase"/>
    <property type="match status" value="1"/>
</dbReference>
<dbReference type="InterPro" id="IPR027475">
    <property type="entry name" value="Asparaginase/glutaminase_AS2"/>
</dbReference>
<dbReference type="Pfam" id="PF17763">
    <property type="entry name" value="Asparaginase_C"/>
    <property type="match status" value="1"/>
</dbReference>
<dbReference type="SUPFAM" id="SSF53774">
    <property type="entry name" value="Glutaminase/Asparaginase"/>
    <property type="match status" value="1"/>
</dbReference>
<dbReference type="Gene3D" id="3.40.50.1170">
    <property type="entry name" value="L-asparaginase, N-terminal domain"/>
    <property type="match status" value="1"/>
</dbReference>
<dbReference type="InterPro" id="IPR041725">
    <property type="entry name" value="L-asparaginase_I"/>
</dbReference>
<dbReference type="Pfam" id="PF00710">
    <property type="entry name" value="Asparaginase"/>
    <property type="match status" value="1"/>
</dbReference>
<accession>A0AAW2HHG0</accession>
<reference evidence="6" key="1">
    <citation type="journal article" date="2024" name="Gigascience">
        <title>Chromosome-level genome of the poultry shaft louse Menopon gallinae provides insight into the host-switching and adaptive evolution of parasitic lice.</title>
        <authorList>
            <person name="Xu Y."/>
            <person name="Ma L."/>
            <person name="Liu S."/>
            <person name="Liang Y."/>
            <person name="Liu Q."/>
            <person name="He Z."/>
            <person name="Tian L."/>
            <person name="Duan Y."/>
            <person name="Cai W."/>
            <person name="Li H."/>
            <person name="Song F."/>
        </authorList>
    </citation>
    <scope>NUCLEOTIDE SEQUENCE</scope>
    <source>
        <strain evidence="6">Cailab_2023a</strain>
    </source>
</reference>
<sequence>MDTSENQEVRNVLVLYVGGTIGMIRNESGVLKPEADIFSKKLKNISQLHDQQCFQFDTNQSEKDILVLPLNEYKFRILYEIKEFDPLLDSSSMGSEQWKEIAFTITEVYSKYDGFVVVHGTDTLVYTASALSFLLGNLEKPIIITGSQLPIDNSRSDGISNLYYSLVFAGAFNIPEVCVFFDKVLLRGNRTIKISSDTFDGFVSPNYDALATIGCEIKLNLPVYKQTSDKLWSLDADFNPNVVVLTLYPDISEKMIRSAFESPTEGVVLLTFGSGNMPSNKSYIIEAIKEATERGVLVVNCTQCLKGSVKSLYETNQVLMDVGAVSAFDMTMEATYTKLRYILAQKNLSLEERKKMMERSIRGELTSQSSCFCLIPDRAY</sequence>
<evidence type="ECO:0000256" key="1">
    <source>
        <dbReference type="ARBA" id="ARBA00012920"/>
    </source>
</evidence>